<evidence type="ECO:0000256" key="1">
    <source>
        <dbReference type="ARBA" id="ARBA00008725"/>
    </source>
</evidence>
<evidence type="ECO:0000256" key="4">
    <source>
        <dbReference type="PIRNR" id="PIRNR002756"/>
    </source>
</evidence>
<evidence type="ECO:0000256" key="3">
    <source>
        <dbReference type="ARBA" id="ARBA00022592"/>
    </source>
</evidence>
<proteinExistence type="inferred from homology"/>
<sequence length="371" mass="36784">MKTQRHAARARVAAAGVVAGVLLAGCGAANESAPAGGSTPSAGGTALSGTISGAGASSQQAAMQAWIAGFTGANPDATVNYDPAGSGAGRTQFLSGGVAFAGSDAYLKADELTKAQQRCAGDVVEVPAYVSPIAVVYNLQGVTDLQLSPGTTAGIFSGKITNWNAPEIAADNPGKTLPDQAITPVHRSDESGTTQNFTDYLNKASGGAWTEAASGTWPIQGGEAAQGTSGVIGAVQGGNGTIGYADESQAGSLGKALIKVGDAFTGPTPEAAANVLAESKRVEGRGNSSFAFDLARDTTAAGTYPIVLVSYQIACSKYADAAQADLVKGFLTYTTSADGQQAAAQAAGSAPLSDELRTQITPAVTGITAGA</sequence>
<dbReference type="PANTHER" id="PTHR42996:SF1">
    <property type="entry name" value="PHOSPHATE-BINDING PROTEIN PSTS"/>
    <property type="match status" value="1"/>
</dbReference>
<keyword evidence="8" id="KW-1185">Reference proteome</keyword>
<feature type="domain" description="PBP" evidence="6">
    <location>
        <begin position="41"/>
        <end position="337"/>
    </location>
</feature>
<dbReference type="PROSITE" id="PS51257">
    <property type="entry name" value="PROKAR_LIPOPROTEIN"/>
    <property type="match status" value="1"/>
</dbReference>
<dbReference type="Proteomes" id="UP001183202">
    <property type="component" value="Unassembled WGS sequence"/>
</dbReference>
<dbReference type="NCBIfam" id="TIGR00975">
    <property type="entry name" value="3a0107s03"/>
    <property type="match status" value="1"/>
</dbReference>
<evidence type="ECO:0000313" key="8">
    <source>
        <dbReference type="Proteomes" id="UP001183202"/>
    </source>
</evidence>
<dbReference type="Gene3D" id="3.40.190.10">
    <property type="entry name" value="Periplasmic binding protein-like II"/>
    <property type="match status" value="2"/>
</dbReference>
<dbReference type="InterPro" id="IPR024370">
    <property type="entry name" value="PBP_domain"/>
</dbReference>
<protein>
    <recommendedName>
        <fullName evidence="4">Phosphate-binding protein</fullName>
    </recommendedName>
</protein>
<keyword evidence="2 4" id="KW-0813">Transport</keyword>
<evidence type="ECO:0000256" key="5">
    <source>
        <dbReference type="SAM" id="SignalP"/>
    </source>
</evidence>
<organism evidence="7 8">
    <name type="scientific">Pseudonocardia charpentierae</name>
    <dbReference type="NCBI Taxonomy" id="3075545"/>
    <lineage>
        <taxon>Bacteria</taxon>
        <taxon>Bacillati</taxon>
        <taxon>Actinomycetota</taxon>
        <taxon>Actinomycetes</taxon>
        <taxon>Pseudonocardiales</taxon>
        <taxon>Pseudonocardiaceae</taxon>
        <taxon>Pseudonocardia</taxon>
    </lineage>
</organism>
<dbReference type="InterPro" id="IPR050962">
    <property type="entry name" value="Phosphate-bind_PstS"/>
</dbReference>
<dbReference type="PANTHER" id="PTHR42996">
    <property type="entry name" value="PHOSPHATE-BINDING PROTEIN PSTS"/>
    <property type="match status" value="1"/>
</dbReference>
<feature type="chain" id="PRO_5046314781" description="Phosphate-binding protein" evidence="5">
    <location>
        <begin position="25"/>
        <end position="371"/>
    </location>
</feature>
<gene>
    <name evidence="7" type="primary">pstS</name>
    <name evidence="7" type="ORF">RM445_14565</name>
</gene>
<name>A0ABU2N9X9_9PSEU</name>
<evidence type="ECO:0000259" key="6">
    <source>
        <dbReference type="Pfam" id="PF12849"/>
    </source>
</evidence>
<keyword evidence="3 4" id="KW-0592">Phosphate transport</keyword>
<evidence type="ECO:0000256" key="2">
    <source>
        <dbReference type="ARBA" id="ARBA00022448"/>
    </source>
</evidence>
<dbReference type="EMBL" id="JAVREJ010000009">
    <property type="protein sequence ID" value="MDT0350752.1"/>
    <property type="molecule type" value="Genomic_DNA"/>
</dbReference>
<dbReference type="InterPro" id="IPR005673">
    <property type="entry name" value="ABC_phos-bd_PstS"/>
</dbReference>
<comment type="caution">
    <text evidence="7">The sequence shown here is derived from an EMBL/GenBank/DDBJ whole genome shotgun (WGS) entry which is preliminary data.</text>
</comment>
<dbReference type="SUPFAM" id="SSF53850">
    <property type="entry name" value="Periplasmic binding protein-like II"/>
    <property type="match status" value="1"/>
</dbReference>
<accession>A0ABU2N9X9</accession>
<keyword evidence="5" id="KW-0732">Signal</keyword>
<dbReference type="PIRSF" id="PIRSF002756">
    <property type="entry name" value="PstS"/>
    <property type="match status" value="1"/>
</dbReference>
<dbReference type="RefSeq" id="WP_311556782.1">
    <property type="nucleotide sequence ID" value="NZ_JAVREJ010000009.1"/>
</dbReference>
<dbReference type="CDD" id="cd13565">
    <property type="entry name" value="PBP2_PstS"/>
    <property type="match status" value="1"/>
</dbReference>
<dbReference type="Pfam" id="PF12849">
    <property type="entry name" value="PBP_like_2"/>
    <property type="match status" value="1"/>
</dbReference>
<comment type="similarity">
    <text evidence="1 4">Belongs to the PstS family.</text>
</comment>
<reference evidence="8" key="1">
    <citation type="submission" date="2023-07" db="EMBL/GenBank/DDBJ databases">
        <title>30 novel species of actinomycetes from the DSMZ collection.</title>
        <authorList>
            <person name="Nouioui I."/>
        </authorList>
    </citation>
    <scope>NUCLEOTIDE SEQUENCE [LARGE SCALE GENOMIC DNA]</scope>
    <source>
        <strain evidence="8">DSM 45834</strain>
    </source>
</reference>
<feature type="signal peptide" evidence="5">
    <location>
        <begin position="1"/>
        <end position="24"/>
    </location>
</feature>
<evidence type="ECO:0000313" key="7">
    <source>
        <dbReference type="EMBL" id="MDT0350752.1"/>
    </source>
</evidence>